<keyword evidence="4" id="KW-0378">Hydrolase</keyword>
<dbReference type="GO" id="GO:0016787">
    <property type="term" value="F:hydrolase activity"/>
    <property type="evidence" value="ECO:0007669"/>
    <property type="project" value="UniProtKB-KW"/>
</dbReference>
<dbReference type="GO" id="GO:0005576">
    <property type="term" value="C:extracellular region"/>
    <property type="evidence" value="ECO:0007669"/>
    <property type="project" value="TreeGrafter"/>
</dbReference>
<keyword evidence="9" id="KW-1185">Reference proteome</keyword>
<evidence type="ECO:0000313" key="9">
    <source>
        <dbReference type="Proteomes" id="UP001280121"/>
    </source>
</evidence>
<evidence type="ECO:0000256" key="3">
    <source>
        <dbReference type="ARBA" id="ARBA00022759"/>
    </source>
</evidence>
<protein>
    <submittedName>
        <fullName evidence="8">Uncharacterized protein</fullName>
    </submittedName>
</protein>
<dbReference type="EMBL" id="JANJYI010000001">
    <property type="protein sequence ID" value="KAK2661917.1"/>
    <property type="molecule type" value="Genomic_DNA"/>
</dbReference>
<organism evidence="8 9">
    <name type="scientific">Dipteronia dyeriana</name>
    <dbReference type="NCBI Taxonomy" id="168575"/>
    <lineage>
        <taxon>Eukaryota</taxon>
        <taxon>Viridiplantae</taxon>
        <taxon>Streptophyta</taxon>
        <taxon>Embryophyta</taxon>
        <taxon>Tracheophyta</taxon>
        <taxon>Spermatophyta</taxon>
        <taxon>Magnoliopsida</taxon>
        <taxon>eudicotyledons</taxon>
        <taxon>Gunneridae</taxon>
        <taxon>Pentapetalae</taxon>
        <taxon>rosids</taxon>
        <taxon>malvids</taxon>
        <taxon>Sapindales</taxon>
        <taxon>Sapindaceae</taxon>
        <taxon>Hippocastanoideae</taxon>
        <taxon>Acereae</taxon>
        <taxon>Dipteronia</taxon>
    </lineage>
</organism>
<dbReference type="Gene3D" id="3.90.730.10">
    <property type="entry name" value="Ribonuclease T2-like"/>
    <property type="match status" value="1"/>
</dbReference>
<proteinExistence type="inferred from homology"/>
<dbReference type="Pfam" id="PF00445">
    <property type="entry name" value="Ribonuclease_T2"/>
    <property type="match status" value="1"/>
</dbReference>
<dbReference type="SUPFAM" id="SSF55895">
    <property type="entry name" value="Ribonuclease Rh-like"/>
    <property type="match status" value="1"/>
</dbReference>
<gene>
    <name evidence="8" type="ORF">Ddye_000491</name>
</gene>
<dbReference type="PANTHER" id="PTHR11240">
    <property type="entry name" value="RIBONUCLEASE T2"/>
    <property type="match status" value="1"/>
</dbReference>
<dbReference type="InterPro" id="IPR018188">
    <property type="entry name" value="RNase_T2_His_AS_1"/>
</dbReference>
<evidence type="ECO:0000313" key="8">
    <source>
        <dbReference type="EMBL" id="KAK2661917.1"/>
    </source>
</evidence>
<keyword evidence="3" id="KW-0255">Endonuclease</keyword>
<dbReference type="InterPro" id="IPR001568">
    <property type="entry name" value="RNase_T2-like"/>
</dbReference>
<evidence type="ECO:0000256" key="2">
    <source>
        <dbReference type="ARBA" id="ARBA00022722"/>
    </source>
</evidence>
<dbReference type="PANTHER" id="PTHR11240:SF75">
    <property type="entry name" value="RIBONUCLEASE 3"/>
    <property type="match status" value="1"/>
</dbReference>
<dbReference type="InterPro" id="IPR036430">
    <property type="entry name" value="RNase_T2-like_sf"/>
</dbReference>
<dbReference type="GO" id="GO:0006401">
    <property type="term" value="P:RNA catabolic process"/>
    <property type="evidence" value="ECO:0007669"/>
    <property type="project" value="TreeGrafter"/>
</dbReference>
<keyword evidence="5" id="KW-0456">Lyase</keyword>
<accession>A0AAE0CSL2</accession>
<evidence type="ECO:0000256" key="5">
    <source>
        <dbReference type="ARBA" id="ARBA00023239"/>
    </source>
</evidence>
<evidence type="ECO:0000256" key="6">
    <source>
        <dbReference type="RuleBase" id="RU004328"/>
    </source>
</evidence>
<comment type="caution">
    <text evidence="8">The sequence shown here is derived from an EMBL/GenBank/DDBJ whole genome shotgun (WGS) entry which is preliminary data.</text>
</comment>
<evidence type="ECO:0000256" key="1">
    <source>
        <dbReference type="ARBA" id="ARBA00007469"/>
    </source>
</evidence>
<dbReference type="GO" id="GO:0033897">
    <property type="term" value="F:ribonuclease T2 activity"/>
    <property type="evidence" value="ECO:0007669"/>
    <property type="project" value="InterPro"/>
</dbReference>
<dbReference type="PROSITE" id="PS00530">
    <property type="entry name" value="RNASE_T2_1"/>
    <property type="match status" value="1"/>
</dbReference>
<keyword evidence="7" id="KW-0732">Signal</keyword>
<dbReference type="Proteomes" id="UP001280121">
    <property type="component" value="Unassembled WGS sequence"/>
</dbReference>
<reference evidence="8" key="1">
    <citation type="journal article" date="2023" name="Plant J.">
        <title>Genome sequences and population genomics provide insights into the demographic history, inbreeding, and mutation load of two 'living fossil' tree species of Dipteronia.</title>
        <authorList>
            <person name="Feng Y."/>
            <person name="Comes H.P."/>
            <person name="Chen J."/>
            <person name="Zhu S."/>
            <person name="Lu R."/>
            <person name="Zhang X."/>
            <person name="Li P."/>
            <person name="Qiu J."/>
            <person name="Olsen K.M."/>
            <person name="Qiu Y."/>
        </authorList>
    </citation>
    <scope>NUCLEOTIDE SEQUENCE</scope>
    <source>
        <strain evidence="8">KIB01</strain>
    </source>
</reference>
<comment type="similarity">
    <text evidence="1 6">Belongs to the RNase T2 family.</text>
</comment>
<dbReference type="AlphaFoldDB" id="A0AAE0CSL2"/>
<keyword evidence="2" id="KW-0540">Nuclease</keyword>
<feature type="chain" id="PRO_5041992620" evidence="7">
    <location>
        <begin position="20"/>
        <end position="234"/>
    </location>
</feature>
<feature type="signal peptide" evidence="7">
    <location>
        <begin position="1"/>
        <end position="19"/>
    </location>
</feature>
<dbReference type="GO" id="GO:0003723">
    <property type="term" value="F:RNA binding"/>
    <property type="evidence" value="ECO:0007669"/>
    <property type="project" value="InterPro"/>
</dbReference>
<sequence>MKFVFAFLLPLLLYSLTYFAPPGKIEKFDHFWFVLTWPPSFCEENVDRCRPATLNFTIHGLWPTDAEGNTLNTSMQPDANISFINDTSSPLVRNLNDYWPTFCKDRTNEWLWEHEWKKHGCTQAQVEPEDYFEKAVTLITNTISRNILSALIVGGLEPGDSRYQVSGFISVISNITGTGTVMLRCKNETLQELRLCVKDDAFTECSGKKEKNKTLDSCGSQGTYIRFPAPPRLP</sequence>
<evidence type="ECO:0000256" key="4">
    <source>
        <dbReference type="ARBA" id="ARBA00022801"/>
    </source>
</evidence>
<name>A0AAE0CSL2_9ROSI</name>
<evidence type="ECO:0000256" key="7">
    <source>
        <dbReference type="SAM" id="SignalP"/>
    </source>
</evidence>